<gene>
    <name evidence="3" type="ORF">ML462_00205</name>
</gene>
<feature type="domain" description="Glycosyltransferase subfamily 4-like N-terminal" evidence="2">
    <location>
        <begin position="9"/>
        <end position="133"/>
    </location>
</feature>
<evidence type="ECO:0000259" key="1">
    <source>
        <dbReference type="Pfam" id="PF00534"/>
    </source>
</evidence>
<evidence type="ECO:0000313" key="4">
    <source>
        <dbReference type="Proteomes" id="UP001139226"/>
    </source>
</evidence>
<keyword evidence="3" id="KW-0328">Glycosyltransferase</keyword>
<dbReference type="PANTHER" id="PTHR12526:SF630">
    <property type="entry name" value="GLYCOSYLTRANSFERASE"/>
    <property type="match status" value="1"/>
</dbReference>
<keyword evidence="4" id="KW-1185">Reference proteome</keyword>
<evidence type="ECO:0000313" key="3">
    <source>
        <dbReference type="EMBL" id="MCH4821580.1"/>
    </source>
</evidence>
<dbReference type="Proteomes" id="UP001139226">
    <property type="component" value="Unassembled WGS sequence"/>
</dbReference>
<dbReference type="InterPro" id="IPR001296">
    <property type="entry name" value="Glyco_trans_1"/>
</dbReference>
<dbReference type="EMBL" id="JAKVTV010000001">
    <property type="protein sequence ID" value="MCH4821580.1"/>
    <property type="molecule type" value="Genomic_DNA"/>
</dbReference>
<dbReference type="Gene3D" id="3.40.50.2000">
    <property type="entry name" value="Glycogen Phosphorylase B"/>
    <property type="match status" value="2"/>
</dbReference>
<dbReference type="SUPFAM" id="SSF53756">
    <property type="entry name" value="UDP-Glycosyltransferase/glycogen phosphorylase"/>
    <property type="match status" value="1"/>
</dbReference>
<dbReference type="PANTHER" id="PTHR12526">
    <property type="entry name" value="GLYCOSYLTRANSFERASE"/>
    <property type="match status" value="1"/>
</dbReference>
<accession>A0A9X1UZY6</accession>
<protein>
    <submittedName>
        <fullName evidence="3">Glycosyltransferase</fullName>
        <ecNumber evidence="3">2.4.-.-</ecNumber>
    </submittedName>
</protein>
<dbReference type="EC" id="2.4.-.-" evidence="3"/>
<feature type="domain" description="Glycosyl transferase family 1" evidence="1">
    <location>
        <begin position="196"/>
        <end position="351"/>
    </location>
</feature>
<proteinExistence type="predicted"/>
<name>A0A9X1UZY6_9FLAO</name>
<dbReference type="GO" id="GO:0016757">
    <property type="term" value="F:glycosyltransferase activity"/>
    <property type="evidence" value="ECO:0007669"/>
    <property type="project" value="UniProtKB-KW"/>
</dbReference>
<dbReference type="RefSeq" id="WP_240711720.1">
    <property type="nucleotide sequence ID" value="NZ_JAKVTV010000001.1"/>
</dbReference>
<sequence length="383" mass="44371">MKILMVSIFSSHFFNWVNQLEGAGHEVFWLDVKDSRTIVNNIDFVEQIVGWRYKADYPGRYFIKKKLPGLNKFINTYNERSLSNIFEKLVRQIQPDVVHSFVMYLSAVPIFQVMKNYKEIKWIYSSWGSDIYYYSRFEKEKREMMEVFPHLDYLFTDCQRDYSLALNFGFNGEFLGVFPGRGGYDLEKTNKLLRPRNTRKKILIKGYQGKHGRCIEVLMAIMKLKDKLNLFDLIVFGADEEVVEFISTSELGTWSNFTVLGKIDNDRVLTLMGDSLIYIGNSASDGIPNTLIESIIMGAFPIQSNPGGATEELIIDGKNGFLINDPEYVLEITLLIEEAIGDALLLEKAENYNIEFLRPKFDRDLIRASVLEKYNYIEKELAE</sequence>
<dbReference type="Pfam" id="PF00534">
    <property type="entry name" value="Glycos_transf_1"/>
    <property type="match status" value="1"/>
</dbReference>
<dbReference type="InterPro" id="IPR028098">
    <property type="entry name" value="Glyco_trans_4-like_N"/>
</dbReference>
<organism evidence="3 4">
    <name type="scientific">Christiangramia lutea</name>
    <dbReference type="NCBI Taxonomy" id="1607951"/>
    <lineage>
        <taxon>Bacteria</taxon>
        <taxon>Pseudomonadati</taxon>
        <taxon>Bacteroidota</taxon>
        <taxon>Flavobacteriia</taxon>
        <taxon>Flavobacteriales</taxon>
        <taxon>Flavobacteriaceae</taxon>
        <taxon>Christiangramia</taxon>
    </lineage>
</organism>
<keyword evidence="3" id="KW-0808">Transferase</keyword>
<evidence type="ECO:0000259" key="2">
    <source>
        <dbReference type="Pfam" id="PF13477"/>
    </source>
</evidence>
<comment type="caution">
    <text evidence="3">The sequence shown here is derived from an EMBL/GenBank/DDBJ whole genome shotgun (WGS) entry which is preliminary data.</text>
</comment>
<reference evidence="3" key="1">
    <citation type="submission" date="2022-03" db="EMBL/GenBank/DDBJ databases">
        <title>Gramella crocea sp. nov., isolated from activated sludge of a seafood processing plant.</title>
        <authorList>
            <person name="Zhang X."/>
        </authorList>
    </citation>
    <scope>NUCLEOTIDE SEQUENCE</scope>
    <source>
        <strain evidence="3">YJ019</strain>
    </source>
</reference>
<dbReference type="AlphaFoldDB" id="A0A9X1UZY6"/>
<dbReference type="Pfam" id="PF13477">
    <property type="entry name" value="Glyco_trans_4_2"/>
    <property type="match status" value="1"/>
</dbReference>